<name>A0A0L0DHA2_THETB</name>
<dbReference type="SMART" id="SM00233">
    <property type="entry name" value="PH"/>
    <property type="match status" value="3"/>
</dbReference>
<dbReference type="GeneID" id="25566381"/>
<dbReference type="InterPro" id="IPR001849">
    <property type="entry name" value="PH_domain"/>
</dbReference>
<sequence length="864" mass="91936">MATGGTDMALATVTANCLYSGVVEELSLGMGLLRKKKNKWSERVAVLTTHFDDDPRASSADSLYLLWYKPEAYNSPPIGYLRLNPACIAGPAWSVTGETTAWGLALPAAYLNFASSVLSPAAAKASTKTIRKTSMLTEKRKNSDSAGLLTLYFRCSDSAQCAKWIRLLALATTRTESLSDITERPDASPAELAAAMERFDRPRVVASIRAFLDASAENGVASGGDSASSSPSKAAYDTLLSPDGPSHDGSGEIADRVRLQRLSVLPAADMVGYASYLQLSSDGSAWRTFYAVLRGQVLYFYDKEGTGQASLFSVPTLQTVAKPVGSAYGLYVFALAPAVATGAVARVLLKAPSAWEYYCWRVTVAQSAAFEPIVVPQLSHPEDLFLKRTAHFASDAFVASQSGKKTIWSPRYLMLAGFRLYVFESKSAIKPLATRLVVANAVIETRGDGVDGAGAVAVRLVLDGLENDLVFFAPDTELTAEWFRLLDAGSKGQLLSPTEAATVAEPELVKVSLAADSSHYKRMSTRLSFAPMGMASGSMSSMPDDPEFSLFVSDLSADIGGFSFSVSAPGLASPPMAVPQSPHLVGPPPASRSALDVVPVRSPSLNAPVPAHTATARQIISGKRDSELSLDKVSSLLKAWSRHEKRKRGLPVPESDSDSCEYEYEDVDLYEYEEVTDDGDDDDSAGSGSTVEGDTAPPHVRRANGLDDDDDDDGASSGSTVEGDTAPPVALDLSVLDAIAAEMEKATGQPSQIAQTASPEVGSDSRSVTAHGTLVRDTSPRVVAAYDEPSTGAAPKSRQGTFKRVHKGTIRRRVPKGRAQGGPVARQGVDESAIDFLKREESSRAARRAARAERLAELMDSDEA</sequence>
<feature type="domain" description="PH" evidence="2">
    <location>
        <begin position="379"/>
        <end position="493"/>
    </location>
</feature>
<feature type="domain" description="PH" evidence="2">
    <location>
        <begin position="271"/>
        <end position="371"/>
    </location>
</feature>
<evidence type="ECO:0000259" key="2">
    <source>
        <dbReference type="SMART" id="SM00233"/>
    </source>
</evidence>
<feature type="region of interest" description="Disordered" evidence="1">
    <location>
        <begin position="219"/>
        <end position="251"/>
    </location>
</feature>
<keyword evidence="4" id="KW-1185">Reference proteome</keyword>
<feature type="compositionally biased region" description="Low complexity" evidence="1">
    <location>
        <begin position="219"/>
        <end position="235"/>
    </location>
</feature>
<evidence type="ECO:0000313" key="3">
    <source>
        <dbReference type="EMBL" id="KNC51565.1"/>
    </source>
</evidence>
<feature type="region of interest" description="Disordered" evidence="1">
    <location>
        <begin position="676"/>
        <end position="729"/>
    </location>
</feature>
<organism evidence="3 4">
    <name type="scientific">Thecamonas trahens ATCC 50062</name>
    <dbReference type="NCBI Taxonomy" id="461836"/>
    <lineage>
        <taxon>Eukaryota</taxon>
        <taxon>Apusozoa</taxon>
        <taxon>Apusomonadida</taxon>
        <taxon>Apusomonadidae</taxon>
        <taxon>Thecamonas</taxon>
    </lineage>
</organism>
<dbReference type="EMBL" id="GL349468">
    <property type="protein sequence ID" value="KNC51565.1"/>
    <property type="molecule type" value="Genomic_DNA"/>
</dbReference>
<proteinExistence type="predicted"/>
<dbReference type="Proteomes" id="UP000054408">
    <property type="component" value="Unassembled WGS sequence"/>
</dbReference>
<feature type="compositionally biased region" description="Polar residues" evidence="1">
    <location>
        <begin position="748"/>
        <end position="768"/>
    </location>
</feature>
<dbReference type="AlphaFoldDB" id="A0A0L0DHA2"/>
<dbReference type="RefSeq" id="XP_013755967.1">
    <property type="nucleotide sequence ID" value="XM_013900513.1"/>
</dbReference>
<gene>
    <name evidence="3" type="ORF">AMSG_07465</name>
</gene>
<reference evidence="3 4" key="1">
    <citation type="submission" date="2010-05" db="EMBL/GenBank/DDBJ databases">
        <title>The Genome Sequence of Thecamonas trahens ATCC 50062.</title>
        <authorList>
            <consortium name="The Broad Institute Genome Sequencing Platform"/>
            <person name="Russ C."/>
            <person name="Cuomo C."/>
            <person name="Shea T."/>
            <person name="Young S.K."/>
            <person name="Zeng Q."/>
            <person name="Koehrsen M."/>
            <person name="Haas B."/>
            <person name="Borodovsky M."/>
            <person name="Guigo R."/>
            <person name="Alvarado L."/>
            <person name="Berlin A."/>
            <person name="Bochicchio J."/>
            <person name="Borenstein D."/>
            <person name="Chapman S."/>
            <person name="Chen Z."/>
            <person name="Freedman E."/>
            <person name="Gellesch M."/>
            <person name="Goldberg J."/>
            <person name="Griggs A."/>
            <person name="Gujja S."/>
            <person name="Heilman E."/>
            <person name="Heiman D."/>
            <person name="Hepburn T."/>
            <person name="Howarth C."/>
            <person name="Jen D."/>
            <person name="Larson L."/>
            <person name="Mehta T."/>
            <person name="Park D."/>
            <person name="Pearson M."/>
            <person name="Roberts A."/>
            <person name="Saif S."/>
            <person name="Shenoy N."/>
            <person name="Sisk P."/>
            <person name="Stolte C."/>
            <person name="Sykes S."/>
            <person name="Thomson T."/>
            <person name="Walk T."/>
            <person name="White J."/>
            <person name="Yandava C."/>
            <person name="Burger G."/>
            <person name="Gray M.W."/>
            <person name="Holland P.W.H."/>
            <person name="King N."/>
            <person name="Lang F.B.F."/>
            <person name="Roger A.J."/>
            <person name="Ruiz-Trillo I."/>
            <person name="Lander E."/>
            <person name="Nusbaum C."/>
        </authorList>
    </citation>
    <scope>NUCLEOTIDE SEQUENCE [LARGE SCALE GENOMIC DNA]</scope>
    <source>
        <strain evidence="3 4">ATCC 50062</strain>
    </source>
</reference>
<feature type="region of interest" description="Disordered" evidence="1">
    <location>
        <begin position="746"/>
        <end position="768"/>
    </location>
</feature>
<accession>A0A0L0DHA2</accession>
<protein>
    <recommendedName>
        <fullName evidence="2">PH domain-containing protein</fullName>
    </recommendedName>
</protein>
<evidence type="ECO:0000256" key="1">
    <source>
        <dbReference type="SAM" id="MobiDB-lite"/>
    </source>
</evidence>
<feature type="domain" description="PH" evidence="2">
    <location>
        <begin position="17"/>
        <end position="175"/>
    </location>
</feature>
<evidence type="ECO:0000313" key="4">
    <source>
        <dbReference type="Proteomes" id="UP000054408"/>
    </source>
</evidence>